<evidence type="ECO:0000313" key="5">
    <source>
        <dbReference type="Proteomes" id="UP001056855"/>
    </source>
</evidence>
<feature type="domain" description="Methanogenesis regulatory protein FilR1 middle" evidence="2">
    <location>
        <begin position="125"/>
        <end position="251"/>
    </location>
</feature>
<evidence type="ECO:0000259" key="2">
    <source>
        <dbReference type="Pfam" id="PF08350"/>
    </source>
</evidence>
<dbReference type="Pfam" id="PF08350">
    <property type="entry name" value="FilR1_middle"/>
    <property type="match status" value="1"/>
</dbReference>
<dbReference type="GeneID" id="73289913"/>
<feature type="compositionally biased region" description="Basic and acidic residues" evidence="1">
    <location>
        <begin position="273"/>
        <end position="282"/>
    </location>
</feature>
<organism evidence="4 5">
    <name type="scientific">Natronosalvus rutilus</name>
    <dbReference type="NCBI Taxonomy" id="2953753"/>
    <lineage>
        <taxon>Archaea</taxon>
        <taxon>Methanobacteriati</taxon>
        <taxon>Methanobacteriota</taxon>
        <taxon>Stenosarchaea group</taxon>
        <taxon>Halobacteria</taxon>
        <taxon>Halobacteriales</taxon>
        <taxon>Natrialbaceae</taxon>
        <taxon>Natronosalvus</taxon>
    </lineage>
</organism>
<dbReference type="InterPro" id="IPR057527">
    <property type="entry name" value="HVO_A0261-like_N"/>
</dbReference>
<dbReference type="Proteomes" id="UP001056855">
    <property type="component" value="Chromosome"/>
</dbReference>
<evidence type="ECO:0000256" key="1">
    <source>
        <dbReference type="SAM" id="MobiDB-lite"/>
    </source>
</evidence>
<proteinExistence type="predicted"/>
<feature type="region of interest" description="Disordered" evidence="1">
    <location>
        <begin position="254"/>
        <end position="282"/>
    </location>
</feature>
<dbReference type="EMBL" id="CP100355">
    <property type="protein sequence ID" value="UTF55117.1"/>
    <property type="molecule type" value="Genomic_DNA"/>
</dbReference>
<reference evidence="4" key="1">
    <citation type="submission" date="2022-06" db="EMBL/GenBank/DDBJ databases">
        <title>Diverse halophilic archaea isolated from saline environments.</title>
        <authorList>
            <person name="Cui H.-L."/>
        </authorList>
    </citation>
    <scope>NUCLEOTIDE SEQUENCE</scope>
    <source>
        <strain evidence="4">WLHS1</strain>
    </source>
</reference>
<gene>
    <name evidence="4" type="ORF">NGM29_07665</name>
</gene>
<dbReference type="Gene3D" id="1.10.10.10">
    <property type="entry name" value="Winged helix-like DNA-binding domain superfamily/Winged helix DNA-binding domain"/>
    <property type="match status" value="1"/>
</dbReference>
<dbReference type="RefSeq" id="WP_254159871.1">
    <property type="nucleotide sequence ID" value="NZ_CP100355.1"/>
</dbReference>
<name>A0A9E7NE60_9EURY</name>
<evidence type="ECO:0000259" key="3">
    <source>
        <dbReference type="Pfam" id="PF25213"/>
    </source>
</evidence>
<dbReference type="InterPro" id="IPR036390">
    <property type="entry name" value="WH_DNA-bd_sf"/>
</dbReference>
<dbReference type="Pfam" id="PF25213">
    <property type="entry name" value="HVO_A0261_N"/>
    <property type="match status" value="1"/>
</dbReference>
<dbReference type="InterPro" id="IPR036388">
    <property type="entry name" value="WH-like_DNA-bd_sf"/>
</dbReference>
<accession>A0A9E7NE60</accession>
<evidence type="ECO:0008006" key="6">
    <source>
        <dbReference type="Google" id="ProtNLM"/>
    </source>
</evidence>
<protein>
    <recommendedName>
        <fullName evidence="6">MarR family transcriptional regulator</fullName>
    </recommendedName>
</protein>
<dbReference type="AlphaFoldDB" id="A0A9E7NE60"/>
<dbReference type="KEGG" id="sawl:NGM29_07665"/>
<dbReference type="SUPFAM" id="SSF46785">
    <property type="entry name" value="Winged helix' DNA-binding domain"/>
    <property type="match status" value="1"/>
</dbReference>
<keyword evidence="5" id="KW-1185">Reference proteome</keyword>
<dbReference type="InterPro" id="IPR013561">
    <property type="entry name" value="FilR1_middle_dom"/>
</dbReference>
<sequence>MDDALEDAAFLANSENRVAVLELLVEAPRSHDEIRDRIGASRVTTARILRELEARNWIARSGQECTATPTGEWVCDKFTRLGDEMEAERRLREPLQWLPSDLLTFDVRRLRDAELIVLEESDATAIIRRILEFRRSGDQIRGVTRVVAPVFIENDWKSTVHGNTHLDMVITPDVLDTIRTHSTSAKQLHEMLDETNVHVSVFEDIPISVGIVDSAVGIDLTDEQGVVKGGFVTEDQAVYEWAVDLFETCRDEARPVDPDEVTTDHSIGVNPARSRERDGPVS</sequence>
<feature type="domain" description="HVO-A0261-like N-terminal" evidence="3">
    <location>
        <begin position="6"/>
        <end position="90"/>
    </location>
</feature>
<evidence type="ECO:0000313" key="4">
    <source>
        <dbReference type="EMBL" id="UTF55117.1"/>
    </source>
</evidence>